<feature type="transmembrane region" description="Helical" evidence="1">
    <location>
        <begin position="237"/>
        <end position="260"/>
    </location>
</feature>
<keyword evidence="1" id="KW-0472">Membrane</keyword>
<sequence>MLGLLRTTLALMVMFFHLYFGILPLGTYAVFAFYIISGYLMTLIMHENYGYTLKGRYSFSANRALRLYPQYWCAALLSIAIIKIYGPNAVKGFHESIYLPTSTKDILHNLFMFFTAWSPSSINPRLVPPTWALTIEIFFYILICLGISKTFFRVKLWLSISISYVILSYAANWEWQTRYFPIAAASLPFSVGSAIFFLAKNEKLLKASKNLSLSARSLYFIFLSNCISWTILYQRNIGYIAEIGFYLNIIFSSLLIYTLATGQKIFPLSKKTDGIIGDYSYPVYLLHWQCGLIASFIIFSEAFHELSLRGLANLTLATIITATLSTILIYRLDKPIQKIRDQIKKNK</sequence>
<feature type="transmembrane region" description="Helical" evidence="1">
    <location>
        <begin position="179"/>
        <end position="199"/>
    </location>
</feature>
<organism evidence="3 4">
    <name type="scientific">Pseudomonas fluvialis</name>
    <dbReference type="NCBI Taxonomy" id="1793966"/>
    <lineage>
        <taxon>Bacteria</taxon>
        <taxon>Pseudomonadati</taxon>
        <taxon>Pseudomonadota</taxon>
        <taxon>Gammaproteobacteria</taxon>
        <taxon>Pseudomonadales</taxon>
        <taxon>Pseudomonadaceae</taxon>
        <taxon>Pseudomonas</taxon>
    </lineage>
</organism>
<dbReference type="GO" id="GO:0016747">
    <property type="term" value="F:acyltransferase activity, transferring groups other than amino-acyl groups"/>
    <property type="evidence" value="ECO:0007669"/>
    <property type="project" value="InterPro"/>
</dbReference>
<dbReference type="PANTHER" id="PTHR23028">
    <property type="entry name" value="ACETYLTRANSFERASE"/>
    <property type="match status" value="1"/>
</dbReference>
<dbReference type="EMBL" id="JACHLL010000003">
    <property type="protein sequence ID" value="MBB6341951.1"/>
    <property type="molecule type" value="Genomic_DNA"/>
</dbReference>
<evidence type="ECO:0000313" key="4">
    <source>
        <dbReference type="Proteomes" id="UP000557193"/>
    </source>
</evidence>
<dbReference type="RefSeq" id="WP_184683078.1">
    <property type="nucleotide sequence ID" value="NZ_JACHLL010000003.1"/>
</dbReference>
<evidence type="ECO:0000259" key="2">
    <source>
        <dbReference type="Pfam" id="PF01757"/>
    </source>
</evidence>
<reference evidence="3 4" key="1">
    <citation type="submission" date="2020-08" db="EMBL/GenBank/DDBJ databases">
        <title>Functional genomics of gut bacteria from endangered species of beetles.</title>
        <authorList>
            <person name="Carlos-Shanley C."/>
        </authorList>
    </citation>
    <scope>NUCLEOTIDE SEQUENCE [LARGE SCALE GENOMIC DNA]</scope>
    <source>
        <strain evidence="3 4">S00202</strain>
    </source>
</reference>
<keyword evidence="1" id="KW-1133">Transmembrane helix</keyword>
<keyword evidence="4" id="KW-1185">Reference proteome</keyword>
<keyword evidence="1" id="KW-0812">Transmembrane</keyword>
<evidence type="ECO:0000313" key="3">
    <source>
        <dbReference type="EMBL" id="MBB6341951.1"/>
    </source>
</evidence>
<protein>
    <submittedName>
        <fullName evidence="3">Peptidoglycan/LPS O-acetylase OafA/YrhL</fullName>
    </submittedName>
</protein>
<dbReference type="AlphaFoldDB" id="A0A7X0BUZ1"/>
<dbReference type="InterPro" id="IPR050879">
    <property type="entry name" value="Acyltransferase_3"/>
</dbReference>
<dbReference type="PANTHER" id="PTHR23028:SF53">
    <property type="entry name" value="ACYL_TRANSF_3 DOMAIN-CONTAINING PROTEIN"/>
    <property type="match status" value="1"/>
</dbReference>
<comment type="caution">
    <text evidence="3">The sequence shown here is derived from an EMBL/GenBank/DDBJ whole genome shotgun (WGS) entry which is preliminary data.</text>
</comment>
<feature type="transmembrane region" description="Helical" evidence="1">
    <location>
        <begin position="154"/>
        <end position="173"/>
    </location>
</feature>
<feature type="transmembrane region" description="Helical" evidence="1">
    <location>
        <begin position="311"/>
        <end position="330"/>
    </location>
</feature>
<dbReference type="GO" id="GO:0000271">
    <property type="term" value="P:polysaccharide biosynthetic process"/>
    <property type="evidence" value="ECO:0007669"/>
    <property type="project" value="TreeGrafter"/>
</dbReference>
<feature type="domain" description="Acyltransferase 3" evidence="2">
    <location>
        <begin position="4"/>
        <end position="328"/>
    </location>
</feature>
<feature type="transmembrane region" description="Helical" evidence="1">
    <location>
        <begin position="211"/>
        <end position="231"/>
    </location>
</feature>
<proteinExistence type="predicted"/>
<name>A0A7X0BUZ1_9PSED</name>
<evidence type="ECO:0000256" key="1">
    <source>
        <dbReference type="SAM" id="Phobius"/>
    </source>
</evidence>
<feature type="transmembrane region" description="Helical" evidence="1">
    <location>
        <begin position="67"/>
        <end position="86"/>
    </location>
</feature>
<gene>
    <name evidence="3" type="ORF">HNP49_002119</name>
</gene>
<feature type="transmembrane region" description="Helical" evidence="1">
    <location>
        <begin position="281"/>
        <end position="299"/>
    </location>
</feature>
<dbReference type="Proteomes" id="UP000557193">
    <property type="component" value="Unassembled WGS sequence"/>
</dbReference>
<feature type="transmembrane region" description="Helical" evidence="1">
    <location>
        <begin position="130"/>
        <end position="147"/>
    </location>
</feature>
<dbReference type="InterPro" id="IPR002656">
    <property type="entry name" value="Acyl_transf_3_dom"/>
</dbReference>
<dbReference type="GO" id="GO:0016020">
    <property type="term" value="C:membrane"/>
    <property type="evidence" value="ECO:0007669"/>
    <property type="project" value="TreeGrafter"/>
</dbReference>
<accession>A0A7X0BUZ1</accession>
<dbReference type="Pfam" id="PF01757">
    <property type="entry name" value="Acyl_transf_3"/>
    <property type="match status" value="1"/>
</dbReference>